<dbReference type="AlphaFoldDB" id="A0AAD9A061"/>
<keyword evidence="3" id="KW-1185">Reference proteome</keyword>
<evidence type="ECO:0000313" key="2">
    <source>
        <dbReference type="EMBL" id="KAK1837727.1"/>
    </source>
</evidence>
<feature type="region of interest" description="Disordered" evidence="1">
    <location>
        <begin position="1"/>
        <end position="22"/>
    </location>
</feature>
<sequence>MRERERQGGGCIGTGRDLPPTYGEMRVFGPQEFVKARPMGDFGQDGRRNAGDVDLMKGITTDTLSNALICGHAAMMNNDTTKTLRQAYDDISKTEQKSINK</sequence>
<protein>
    <submittedName>
        <fullName evidence="2">Uncharacterized protein</fullName>
    </submittedName>
</protein>
<dbReference type="EMBL" id="JAQOWY010001042">
    <property type="protein sequence ID" value="KAK1837727.1"/>
    <property type="molecule type" value="Genomic_DNA"/>
</dbReference>
<gene>
    <name evidence="2" type="ORF">CCHR01_19651</name>
</gene>
<reference evidence="2" key="1">
    <citation type="submission" date="2023-01" db="EMBL/GenBank/DDBJ databases">
        <title>Colletotrichum chrysophilum M932 genome sequence.</title>
        <authorList>
            <person name="Baroncelli R."/>
        </authorList>
    </citation>
    <scope>NUCLEOTIDE SEQUENCE</scope>
    <source>
        <strain evidence="2">M932</strain>
    </source>
</reference>
<evidence type="ECO:0000256" key="1">
    <source>
        <dbReference type="SAM" id="MobiDB-lite"/>
    </source>
</evidence>
<proteinExistence type="predicted"/>
<dbReference type="Proteomes" id="UP001243330">
    <property type="component" value="Unassembled WGS sequence"/>
</dbReference>
<name>A0AAD9A061_9PEZI</name>
<evidence type="ECO:0000313" key="3">
    <source>
        <dbReference type="Proteomes" id="UP001243330"/>
    </source>
</evidence>
<organism evidence="2 3">
    <name type="scientific">Colletotrichum chrysophilum</name>
    <dbReference type="NCBI Taxonomy" id="1836956"/>
    <lineage>
        <taxon>Eukaryota</taxon>
        <taxon>Fungi</taxon>
        <taxon>Dikarya</taxon>
        <taxon>Ascomycota</taxon>
        <taxon>Pezizomycotina</taxon>
        <taxon>Sordariomycetes</taxon>
        <taxon>Hypocreomycetidae</taxon>
        <taxon>Glomerellales</taxon>
        <taxon>Glomerellaceae</taxon>
        <taxon>Colletotrichum</taxon>
        <taxon>Colletotrichum gloeosporioides species complex</taxon>
    </lineage>
</organism>
<accession>A0AAD9A061</accession>
<comment type="caution">
    <text evidence="2">The sequence shown here is derived from an EMBL/GenBank/DDBJ whole genome shotgun (WGS) entry which is preliminary data.</text>
</comment>